<dbReference type="Proteomes" id="UP000001798">
    <property type="component" value="Chromosome 1"/>
</dbReference>
<feature type="compositionally biased region" description="Basic and acidic residues" evidence="6">
    <location>
        <begin position="389"/>
        <end position="401"/>
    </location>
</feature>
<evidence type="ECO:0000256" key="6">
    <source>
        <dbReference type="SAM" id="MobiDB-lite"/>
    </source>
</evidence>
<dbReference type="Pfam" id="PF20684">
    <property type="entry name" value="Fung_rhodopsin"/>
    <property type="match status" value="1"/>
</dbReference>
<keyword evidence="10" id="KW-1185">Reference proteome</keyword>
<feature type="transmembrane region" description="Helical" evidence="7">
    <location>
        <begin position="169"/>
        <end position="194"/>
    </location>
</feature>
<organism evidence="9 10">
    <name type="scientific">Botryotinia fuckeliana (strain B05.10)</name>
    <name type="common">Noble rot fungus</name>
    <name type="synonym">Botrytis cinerea</name>
    <dbReference type="NCBI Taxonomy" id="332648"/>
    <lineage>
        <taxon>Eukaryota</taxon>
        <taxon>Fungi</taxon>
        <taxon>Dikarya</taxon>
        <taxon>Ascomycota</taxon>
        <taxon>Pezizomycotina</taxon>
        <taxon>Leotiomycetes</taxon>
        <taxon>Helotiales</taxon>
        <taxon>Sclerotiniaceae</taxon>
        <taxon>Botrytis</taxon>
    </lineage>
</organism>
<feature type="compositionally biased region" description="Basic and acidic residues" evidence="6">
    <location>
        <begin position="341"/>
        <end position="352"/>
    </location>
</feature>
<sequence>MHSLLVEAAIWYPFVVLILILRYISRWLQLGSVKGYQLQDYVMLVVFLFYTTLMISINIVFNLDTNLILPSDIPQLTPESIASRVKGSKLVLVVEQSMIMTIWGGKTCLLLMYMQMMQGIKPHSFIVKLVATYVGTSLLVMEVLYFGVWCRPFSNYWAVPTPNEQCSTALHHLIVNATFNISSDLMMLFLPMPMVIKAQLPTMKKALLISVFSLGIFAIISAAANKYYSFVHPFGVMWTYWYIREASTVMFVTNIPMCWPLARKLFGWRSWSGTSDGTKSKSKTAPKRYLMNATSSRFGNKRDNSMYRSESRDVIIHGSTQDISDGAIGLEIWESREVSVRNEQQNPREGRVKNTTTVTVIESGGDLGEQGRSSSRTGRSSSRTGRSSPRTESRQDIGHAV</sequence>
<dbReference type="RefSeq" id="XP_024546423.1">
    <property type="nucleotide sequence ID" value="XM_024690654.1"/>
</dbReference>
<gene>
    <name evidence="9" type="ORF">BCIN_01g06950</name>
</gene>
<feature type="domain" description="Rhodopsin" evidence="8">
    <location>
        <begin position="22"/>
        <end position="263"/>
    </location>
</feature>
<protein>
    <recommendedName>
        <fullName evidence="8">Rhodopsin domain-containing protein</fullName>
    </recommendedName>
</protein>
<reference evidence="9 10" key="2">
    <citation type="journal article" date="2012" name="Eukaryot. Cell">
        <title>Genome update of Botrytis cinerea strains B05.10 and T4.</title>
        <authorList>
            <person name="Staats M."/>
            <person name="van Kan J.A."/>
        </authorList>
    </citation>
    <scope>NUCLEOTIDE SEQUENCE [LARGE SCALE GENOMIC DNA]</scope>
    <source>
        <strain evidence="9 10">B05.10</strain>
    </source>
</reference>
<accession>A0A384J6E8</accession>
<dbReference type="PANTHER" id="PTHR33048:SF110">
    <property type="entry name" value="UBID FAMILY DECARBOXYLASE"/>
    <property type="match status" value="1"/>
</dbReference>
<dbReference type="KEGG" id="bfu:BCIN_01g06950"/>
<dbReference type="VEuPathDB" id="FungiDB:Bcin01g06950"/>
<evidence type="ECO:0000256" key="1">
    <source>
        <dbReference type="ARBA" id="ARBA00004141"/>
    </source>
</evidence>
<dbReference type="InterPro" id="IPR052337">
    <property type="entry name" value="SAT4-like"/>
</dbReference>
<feature type="transmembrane region" description="Helical" evidence="7">
    <location>
        <begin position="240"/>
        <end position="262"/>
    </location>
</feature>
<dbReference type="EMBL" id="CP009805">
    <property type="protein sequence ID" value="ATZ46017.1"/>
    <property type="molecule type" value="Genomic_DNA"/>
</dbReference>
<keyword evidence="3 7" id="KW-1133">Transmembrane helix</keyword>
<keyword evidence="4 7" id="KW-0472">Membrane</keyword>
<feature type="transmembrane region" description="Helical" evidence="7">
    <location>
        <begin position="206"/>
        <end position="228"/>
    </location>
</feature>
<feature type="transmembrane region" description="Helical" evidence="7">
    <location>
        <begin position="125"/>
        <end position="149"/>
    </location>
</feature>
<evidence type="ECO:0000259" key="8">
    <source>
        <dbReference type="Pfam" id="PF20684"/>
    </source>
</evidence>
<feature type="compositionally biased region" description="Low complexity" evidence="6">
    <location>
        <begin position="371"/>
        <end position="388"/>
    </location>
</feature>
<evidence type="ECO:0000256" key="4">
    <source>
        <dbReference type="ARBA" id="ARBA00023136"/>
    </source>
</evidence>
<keyword evidence="2 7" id="KW-0812">Transmembrane</keyword>
<dbReference type="GO" id="GO:0016020">
    <property type="term" value="C:membrane"/>
    <property type="evidence" value="ECO:0007669"/>
    <property type="project" value="UniProtKB-SubCell"/>
</dbReference>
<comment type="similarity">
    <text evidence="5">Belongs to the SAT4 family.</text>
</comment>
<proteinExistence type="inferred from homology"/>
<dbReference type="OrthoDB" id="3903189at2759"/>
<dbReference type="InterPro" id="IPR049326">
    <property type="entry name" value="Rhodopsin_dom_fungi"/>
</dbReference>
<feature type="transmembrane region" description="Helical" evidence="7">
    <location>
        <begin position="90"/>
        <end position="113"/>
    </location>
</feature>
<evidence type="ECO:0000256" key="7">
    <source>
        <dbReference type="SAM" id="Phobius"/>
    </source>
</evidence>
<evidence type="ECO:0000256" key="2">
    <source>
        <dbReference type="ARBA" id="ARBA00022692"/>
    </source>
</evidence>
<evidence type="ECO:0000313" key="9">
    <source>
        <dbReference type="EMBL" id="ATZ46017.1"/>
    </source>
</evidence>
<reference evidence="9 10" key="3">
    <citation type="journal article" date="2017" name="Mol. Plant Pathol.">
        <title>A gapless genome sequence of the fungus Botrytis cinerea.</title>
        <authorList>
            <person name="Van Kan J.A."/>
            <person name="Stassen J.H."/>
            <person name="Mosbach A."/>
            <person name="Van Der Lee T.A."/>
            <person name="Faino L."/>
            <person name="Farmer A.D."/>
            <person name="Papasotiriou D.G."/>
            <person name="Zhou S."/>
            <person name="Seidl M.F."/>
            <person name="Cottam E."/>
            <person name="Edel D."/>
            <person name="Hahn M."/>
            <person name="Schwartz D.C."/>
            <person name="Dietrich R.A."/>
            <person name="Widdison S."/>
            <person name="Scalliet G."/>
        </authorList>
    </citation>
    <scope>NUCLEOTIDE SEQUENCE [LARGE SCALE GENOMIC DNA]</scope>
    <source>
        <strain evidence="9 10">B05.10</strain>
    </source>
</reference>
<comment type="subcellular location">
    <subcellularLocation>
        <location evidence="1">Membrane</location>
        <topology evidence="1">Multi-pass membrane protein</topology>
    </subcellularLocation>
</comment>
<dbReference type="PANTHER" id="PTHR33048">
    <property type="entry name" value="PTH11-LIKE INTEGRAL MEMBRANE PROTEIN (AFU_ORTHOLOGUE AFUA_5G11245)"/>
    <property type="match status" value="1"/>
</dbReference>
<dbReference type="AlphaFoldDB" id="A0A384J6E8"/>
<evidence type="ECO:0000256" key="3">
    <source>
        <dbReference type="ARBA" id="ARBA00022989"/>
    </source>
</evidence>
<name>A0A384J6E8_BOTFB</name>
<feature type="region of interest" description="Disordered" evidence="6">
    <location>
        <begin position="341"/>
        <end position="401"/>
    </location>
</feature>
<feature type="transmembrane region" description="Helical" evidence="7">
    <location>
        <begin position="41"/>
        <end position="61"/>
    </location>
</feature>
<evidence type="ECO:0000313" key="10">
    <source>
        <dbReference type="Proteomes" id="UP000001798"/>
    </source>
</evidence>
<reference evidence="9 10" key="1">
    <citation type="journal article" date="2011" name="PLoS Genet.">
        <title>Genomic analysis of the necrotrophic fungal pathogens Sclerotinia sclerotiorum and Botrytis cinerea.</title>
        <authorList>
            <person name="Amselem J."/>
            <person name="Cuomo C.A."/>
            <person name="van Kan J.A."/>
            <person name="Viaud M."/>
            <person name="Benito E.P."/>
            <person name="Couloux A."/>
            <person name="Coutinho P.M."/>
            <person name="de Vries R.P."/>
            <person name="Dyer P.S."/>
            <person name="Fillinger S."/>
            <person name="Fournier E."/>
            <person name="Gout L."/>
            <person name="Hahn M."/>
            <person name="Kohn L."/>
            <person name="Lapalu N."/>
            <person name="Plummer K.M."/>
            <person name="Pradier J.M."/>
            <person name="Quevillon E."/>
            <person name="Sharon A."/>
            <person name="Simon A."/>
            <person name="ten Have A."/>
            <person name="Tudzynski B."/>
            <person name="Tudzynski P."/>
            <person name="Wincker P."/>
            <person name="Andrew M."/>
            <person name="Anthouard V."/>
            <person name="Beever R.E."/>
            <person name="Beffa R."/>
            <person name="Benoit I."/>
            <person name="Bouzid O."/>
            <person name="Brault B."/>
            <person name="Chen Z."/>
            <person name="Choquer M."/>
            <person name="Collemare J."/>
            <person name="Cotton P."/>
            <person name="Danchin E.G."/>
            <person name="Da Silva C."/>
            <person name="Gautier A."/>
            <person name="Giraud C."/>
            <person name="Giraud T."/>
            <person name="Gonzalez C."/>
            <person name="Grossetete S."/>
            <person name="Guldener U."/>
            <person name="Henrissat B."/>
            <person name="Howlett B.J."/>
            <person name="Kodira C."/>
            <person name="Kretschmer M."/>
            <person name="Lappartient A."/>
            <person name="Leroch M."/>
            <person name="Levis C."/>
            <person name="Mauceli E."/>
            <person name="Neuveglise C."/>
            <person name="Oeser B."/>
            <person name="Pearson M."/>
            <person name="Poulain J."/>
            <person name="Poussereau N."/>
            <person name="Quesneville H."/>
            <person name="Rascle C."/>
            <person name="Schumacher J."/>
            <person name="Segurens B."/>
            <person name="Sexton A."/>
            <person name="Silva E."/>
            <person name="Sirven C."/>
            <person name="Soanes D.M."/>
            <person name="Talbot N.J."/>
            <person name="Templeton M."/>
            <person name="Yandava C."/>
            <person name="Yarden O."/>
            <person name="Zeng Q."/>
            <person name="Rollins J.A."/>
            <person name="Lebrun M.H."/>
            <person name="Dickman M."/>
        </authorList>
    </citation>
    <scope>NUCLEOTIDE SEQUENCE [LARGE SCALE GENOMIC DNA]</scope>
    <source>
        <strain evidence="9 10">B05.10</strain>
    </source>
</reference>
<evidence type="ECO:0000256" key="5">
    <source>
        <dbReference type="ARBA" id="ARBA00038359"/>
    </source>
</evidence>
<dbReference type="GeneID" id="5441845"/>